<proteinExistence type="predicted"/>
<gene>
    <name evidence="1" type="ORF">POBO1169_LOCUS17939</name>
</gene>
<reference evidence="1" key="1">
    <citation type="submission" date="2021-01" db="EMBL/GenBank/DDBJ databases">
        <authorList>
            <person name="Corre E."/>
            <person name="Pelletier E."/>
            <person name="Niang G."/>
            <person name="Scheremetjew M."/>
            <person name="Finn R."/>
            <person name="Kale V."/>
            <person name="Holt S."/>
            <person name="Cochrane G."/>
            <person name="Meng A."/>
            <person name="Brown T."/>
            <person name="Cohen L."/>
        </authorList>
    </citation>
    <scope>NUCLEOTIDE SEQUENCE</scope>
    <source>
        <strain evidence="1">CCMP722</strain>
    </source>
</reference>
<name>A0A7S0RTT9_9CHLO</name>
<sequence length="134" mass="14214">MATTFSTSTFMGSRVSAVAPSRAASVAARTAVVKCEASHSAGKAMVAIAGAALLLAPSAYAKDPIFRSAGKYTLDMEKCAKTTCKVYPGKEEGVRICKRYISKGKEFEYQGATYVSKTGAFEIVDCEQIIIPEP</sequence>
<dbReference type="AlphaFoldDB" id="A0A7S0RTT9"/>
<dbReference type="EMBL" id="HBFA01035803">
    <property type="protein sequence ID" value="CAD8686948.1"/>
    <property type="molecule type" value="Transcribed_RNA"/>
</dbReference>
<protein>
    <submittedName>
        <fullName evidence="1">Uncharacterized protein</fullName>
    </submittedName>
</protein>
<organism evidence="1">
    <name type="scientific">Pyramimonas obovata</name>
    <dbReference type="NCBI Taxonomy" id="1411642"/>
    <lineage>
        <taxon>Eukaryota</taxon>
        <taxon>Viridiplantae</taxon>
        <taxon>Chlorophyta</taxon>
        <taxon>Pyramimonadophyceae</taxon>
        <taxon>Pyramimonadales</taxon>
        <taxon>Pyramimonadaceae</taxon>
        <taxon>Pyramimonas</taxon>
        <taxon>Pyramimonas incertae sedis</taxon>
    </lineage>
</organism>
<evidence type="ECO:0000313" key="1">
    <source>
        <dbReference type="EMBL" id="CAD8686948.1"/>
    </source>
</evidence>
<accession>A0A7S0RTT9</accession>